<reference evidence="1 2" key="1">
    <citation type="submission" date="2009-03" db="EMBL/GenBank/DDBJ databases">
        <authorList>
            <person name="Setubal J.C."/>
            <person name="Boyle S."/>
            <person name="Crasta O.R."/>
            <person name="Gillespie J.J."/>
            <person name="Kenyon R.W."/>
            <person name="Lu J."/>
            <person name="Mane S."/>
            <person name="Nagrani S."/>
            <person name="Shallom J.M."/>
            <person name="Shallom S."/>
            <person name="Shukla M."/>
            <person name="Snyder E.E."/>
            <person name="Sobral B.W."/>
            <person name="Wattam A.R."/>
            <person name="Will R."/>
            <person name="Williams K."/>
            <person name="Yoo H."/>
            <person name="Bruce D.H."/>
            <person name="Detter C."/>
            <person name="Munk C."/>
            <person name="Brettin T.S."/>
            <person name="Ficht T."/>
        </authorList>
    </citation>
    <scope>NUCLEOTIDE SEQUENCE [LARGE SCALE GENOMIC DNA]</scope>
    <source>
        <strain evidence="1 2">Cudo</strain>
    </source>
</reference>
<dbReference type="EMBL" id="ACJD01000006">
    <property type="protein sequence ID" value="EEH13258.1"/>
    <property type="molecule type" value="Genomic_DNA"/>
</dbReference>
<protein>
    <submittedName>
        <fullName evidence="1">Usg protein</fullName>
    </submittedName>
</protein>
<dbReference type="Pfam" id="PF06233">
    <property type="entry name" value="Usg"/>
    <property type="match status" value="1"/>
</dbReference>
<organism evidence="1 2">
    <name type="scientific">Brucella ceti str. Cudo</name>
    <dbReference type="NCBI Taxonomy" id="595497"/>
    <lineage>
        <taxon>Bacteria</taxon>
        <taxon>Pseudomonadati</taxon>
        <taxon>Pseudomonadota</taxon>
        <taxon>Alphaproteobacteria</taxon>
        <taxon>Hyphomicrobiales</taxon>
        <taxon>Brucellaceae</taxon>
        <taxon>Brucella/Ochrobactrum group</taxon>
        <taxon>Brucella</taxon>
    </lineage>
</organism>
<proteinExistence type="predicted"/>
<comment type="caution">
    <text evidence="1">The sequence shown here is derived from an EMBL/GenBank/DDBJ whole genome shotgun (WGS) entry which is preliminary data.</text>
</comment>
<gene>
    <name evidence="1" type="ORF">BCETI_6000172</name>
</gene>
<evidence type="ECO:0000313" key="1">
    <source>
        <dbReference type="EMBL" id="EEH13258.1"/>
    </source>
</evidence>
<dbReference type="Proteomes" id="UP000003678">
    <property type="component" value="Unassembled WGS sequence"/>
</dbReference>
<accession>C0G8J4</accession>
<evidence type="ECO:0000313" key="2">
    <source>
        <dbReference type="Proteomes" id="UP000003678"/>
    </source>
</evidence>
<dbReference type="AlphaFoldDB" id="C0G8J4"/>
<sequence>MERLSQNQGPGNEALHKKGEIAMTTSALKSKSAFELQLAGYGLTTAKVFYHMPDHPHLLQLFVWQDYDLAPEFPVLNHFIEFWQREIEGPLHSVSYTHFRLLGASDWRNVQGEIVLH</sequence>
<dbReference type="InterPro" id="IPR009354">
    <property type="entry name" value="Usg"/>
</dbReference>
<name>C0G8J4_9HYPH</name>